<keyword evidence="1" id="KW-1133">Transmembrane helix</keyword>
<reference evidence="2 3" key="2">
    <citation type="submission" date="2015-02" db="EMBL/GenBank/DDBJ databases">
        <title>The complete genome of Sphingomonas hengshuiensis sp. WHSC-8 isolated from soil of Hengshui Lake.</title>
        <authorList>
            <person name="Wei S."/>
            <person name="Guo J."/>
            <person name="Su C."/>
            <person name="Wu R."/>
            <person name="Zhang Z."/>
            <person name="Liang K."/>
            <person name="Li H."/>
            <person name="Wang T."/>
            <person name="Liu H."/>
            <person name="Zhang C."/>
            <person name="Li Z."/>
            <person name="Wang Q."/>
            <person name="Meng J."/>
        </authorList>
    </citation>
    <scope>NUCLEOTIDE SEQUENCE [LARGE SCALE GENOMIC DNA]</scope>
    <source>
        <strain evidence="2 3">WHSC-8</strain>
    </source>
</reference>
<feature type="transmembrane region" description="Helical" evidence="1">
    <location>
        <begin position="9"/>
        <end position="31"/>
    </location>
</feature>
<dbReference type="Proteomes" id="UP000032300">
    <property type="component" value="Chromosome"/>
</dbReference>
<dbReference type="RefSeq" id="WP_044331134.1">
    <property type="nucleotide sequence ID" value="NZ_CP010836.1"/>
</dbReference>
<proteinExistence type="predicted"/>
<evidence type="ECO:0000313" key="3">
    <source>
        <dbReference type="Proteomes" id="UP000032300"/>
    </source>
</evidence>
<name>A0A7U4J745_9SPHN</name>
<reference evidence="2 3" key="1">
    <citation type="journal article" date="2015" name="Int. J. Syst. Evol. Microbiol.">
        <title>Sphingomonas hengshuiensis sp. nov., isolated from lake wetland.</title>
        <authorList>
            <person name="Wei S."/>
            <person name="Wang T."/>
            <person name="Liu H."/>
            <person name="Zhang C."/>
            <person name="Guo J."/>
            <person name="Wang Q."/>
            <person name="Liang K."/>
            <person name="Zhang Z."/>
        </authorList>
    </citation>
    <scope>NUCLEOTIDE SEQUENCE [LARGE SCALE GENOMIC DNA]</scope>
    <source>
        <strain evidence="2 3">WHSC-8</strain>
    </source>
</reference>
<evidence type="ECO:0000313" key="2">
    <source>
        <dbReference type="EMBL" id="AJP71479.1"/>
    </source>
</evidence>
<gene>
    <name evidence="2" type="ORF">TS85_06380</name>
</gene>
<accession>A0A7U4J745</accession>
<sequence>MWRAAAGRLAIGGAVIGVLGGIAGLGLSNFVDSGAFQFYSKPQMAEAAAMADLIADAPERPRARFDR</sequence>
<dbReference type="AlphaFoldDB" id="A0A7U4J745"/>
<organism evidence="2 3">
    <name type="scientific">Sphingomonas hengshuiensis</name>
    <dbReference type="NCBI Taxonomy" id="1609977"/>
    <lineage>
        <taxon>Bacteria</taxon>
        <taxon>Pseudomonadati</taxon>
        <taxon>Pseudomonadota</taxon>
        <taxon>Alphaproteobacteria</taxon>
        <taxon>Sphingomonadales</taxon>
        <taxon>Sphingomonadaceae</taxon>
        <taxon>Sphingomonas</taxon>
    </lineage>
</organism>
<protein>
    <submittedName>
        <fullName evidence="2">Uncharacterized protein</fullName>
    </submittedName>
</protein>
<keyword evidence="1" id="KW-0472">Membrane</keyword>
<dbReference type="EMBL" id="CP010836">
    <property type="protein sequence ID" value="AJP71479.1"/>
    <property type="molecule type" value="Genomic_DNA"/>
</dbReference>
<evidence type="ECO:0000256" key="1">
    <source>
        <dbReference type="SAM" id="Phobius"/>
    </source>
</evidence>
<dbReference type="KEGG" id="sphi:TS85_06380"/>
<keyword evidence="3" id="KW-1185">Reference proteome</keyword>
<keyword evidence="1" id="KW-0812">Transmembrane</keyword>